<dbReference type="SUPFAM" id="SSF50249">
    <property type="entry name" value="Nucleic acid-binding proteins"/>
    <property type="match status" value="1"/>
</dbReference>
<keyword evidence="4 7" id="KW-0233">DNA recombination</keyword>
<feature type="domain" description="DNA replication/recombination mediator RecO N-terminal" evidence="8">
    <location>
        <begin position="1"/>
        <end position="77"/>
    </location>
</feature>
<evidence type="ECO:0000256" key="1">
    <source>
        <dbReference type="ARBA" id="ARBA00007452"/>
    </source>
</evidence>
<dbReference type="PATRIC" id="fig|1620414.3.peg.531"/>
<dbReference type="EMBL" id="LCRB01000002">
    <property type="protein sequence ID" value="KKW26966.1"/>
    <property type="molecule type" value="Genomic_DNA"/>
</dbReference>
<keyword evidence="5 7" id="KW-0234">DNA repair</keyword>
<reference evidence="9 10" key="1">
    <citation type="journal article" date="2015" name="Nature">
        <title>rRNA introns, odd ribosomes, and small enigmatic genomes across a large radiation of phyla.</title>
        <authorList>
            <person name="Brown C.T."/>
            <person name="Hug L.A."/>
            <person name="Thomas B.C."/>
            <person name="Sharon I."/>
            <person name="Castelle C.J."/>
            <person name="Singh A."/>
            <person name="Wilkins M.J."/>
            <person name="Williams K.H."/>
            <person name="Banfield J.F."/>
        </authorList>
    </citation>
    <scope>NUCLEOTIDE SEQUENCE [LARGE SCALE GENOMIC DNA]</scope>
</reference>
<dbReference type="AlphaFoldDB" id="A0A0G1X7I1"/>
<comment type="similarity">
    <text evidence="1 7">Belongs to the RecO family.</text>
</comment>
<dbReference type="InterPro" id="IPR003717">
    <property type="entry name" value="RecO"/>
</dbReference>
<evidence type="ECO:0000256" key="4">
    <source>
        <dbReference type="ARBA" id="ARBA00023172"/>
    </source>
</evidence>
<evidence type="ECO:0000256" key="7">
    <source>
        <dbReference type="HAMAP-Rule" id="MF_00201"/>
    </source>
</evidence>
<dbReference type="HAMAP" id="MF_00201">
    <property type="entry name" value="RecO"/>
    <property type="match status" value="1"/>
</dbReference>
<dbReference type="Pfam" id="PF02565">
    <property type="entry name" value="RecO_C"/>
    <property type="match status" value="1"/>
</dbReference>
<protein>
    <recommendedName>
        <fullName evidence="2 7">DNA repair protein RecO</fullName>
    </recommendedName>
    <alternativeName>
        <fullName evidence="6 7">Recombination protein O</fullName>
    </alternativeName>
</protein>
<evidence type="ECO:0000256" key="6">
    <source>
        <dbReference type="ARBA" id="ARBA00033409"/>
    </source>
</evidence>
<dbReference type="Pfam" id="PF11967">
    <property type="entry name" value="RecO_N"/>
    <property type="match status" value="1"/>
</dbReference>
<evidence type="ECO:0000313" key="9">
    <source>
        <dbReference type="EMBL" id="KKW26966.1"/>
    </source>
</evidence>
<dbReference type="PANTHER" id="PTHR33991:SF1">
    <property type="entry name" value="DNA REPAIR PROTEIN RECO"/>
    <property type="match status" value="1"/>
</dbReference>
<dbReference type="NCBIfam" id="TIGR00613">
    <property type="entry name" value="reco"/>
    <property type="match status" value="1"/>
</dbReference>
<evidence type="ECO:0000256" key="2">
    <source>
        <dbReference type="ARBA" id="ARBA00021310"/>
    </source>
</evidence>
<gene>
    <name evidence="7" type="primary">recO</name>
    <name evidence="9" type="ORF">VF00_C0002G0291</name>
</gene>
<evidence type="ECO:0000313" key="10">
    <source>
        <dbReference type="Proteomes" id="UP000034913"/>
    </source>
</evidence>
<keyword evidence="3 7" id="KW-0227">DNA damage</keyword>
<evidence type="ECO:0000256" key="5">
    <source>
        <dbReference type="ARBA" id="ARBA00023204"/>
    </source>
</evidence>
<proteinExistence type="inferred from homology"/>
<accession>A0A0G1X7I1</accession>
<dbReference type="GO" id="GO:0006310">
    <property type="term" value="P:DNA recombination"/>
    <property type="evidence" value="ECO:0007669"/>
    <property type="project" value="UniProtKB-UniRule"/>
</dbReference>
<dbReference type="Proteomes" id="UP000034913">
    <property type="component" value="Unassembled WGS sequence"/>
</dbReference>
<organism evidence="9 10">
    <name type="scientific">candidate division Kazan bacterium GW2011_GWB1_52_7</name>
    <dbReference type="NCBI Taxonomy" id="1620414"/>
    <lineage>
        <taxon>Bacteria</taxon>
        <taxon>Bacteria division Kazan-3B-28</taxon>
    </lineage>
</organism>
<name>A0A0G1X7I1_UNCK3</name>
<dbReference type="Gene3D" id="1.20.1440.120">
    <property type="entry name" value="Recombination protein O, C-terminal domain"/>
    <property type="match status" value="1"/>
</dbReference>
<dbReference type="Gene3D" id="2.40.50.140">
    <property type="entry name" value="Nucleic acid-binding proteins"/>
    <property type="match status" value="1"/>
</dbReference>
<dbReference type="InterPro" id="IPR012340">
    <property type="entry name" value="NA-bd_OB-fold"/>
</dbReference>
<evidence type="ECO:0000256" key="3">
    <source>
        <dbReference type="ARBA" id="ARBA00022763"/>
    </source>
</evidence>
<dbReference type="GO" id="GO:0043590">
    <property type="term" value="C:bacterial nucleoid"/>
    <property type="evidence" value="ECO:0007669"/>
    <property type="project" value="TreeGrafter"/>
</dbReference>
<dbReference type="GO" id="GO:0006302">
    <property type="term" value="P:double-strand break repair"/>
    <property type="evidence" value="ECO:0007669"/>
    <property type="project" value="TreeGrafter"/>
</dbReference>
<sequence>MATIKTSGIVIRKLNLGEADKILTVLTRDRGKIRVLAKGVRRPKAKLTGFADLFQHNDFILAEGRNWDIVTAATTVERLVGDDTDLGQIGLMYYVCELVDKLIEETQTVAGSFELLRETLAYIKHHPESNAVRAYFEMKLLTMLGFAPELGHCIISRSSLNEDQPIYFSAHLGGLVSEAHRSADDFARPISVNGVKWLRLLQRYPLGGIDKITIEPGVAKGANQLLADFVEYATEVKTKSLSVLAELESD</sequence>
<evidence type="ECO:0000259" key="8">
    <source>
        <dbReference type="Pfam" id="PF11967"/>
    </source>
</evidence>
<dbReference type="InterPro" id="IPR037278">
    <property type="entry name" value="ARFGAP/RecO"/>
</dbReference>
<dbReference type="InterPro" id="IPR042242">
    <property type="entry name" value="RecO_C"/>
</dbReference>
<dbReference type="PANTHER" id="PTHR33991">
    <property type="entry name" value="DNA REPAIR PROTEIN RECO"/>
    <property type="match status" value="1"/>
</dbReference>
<dbReference type="InterPro" id="IPR022572">
    <property type="entry name" value="DNA_rep/recomb_RecO_N"/>
</dbReference>
<comment type="function">
    <text evidence="7">Involved in DNA repair and RecF pathway recombination.</text>
</comment>
<comment type="caution">
    <text evidence="9">The sequence shown here is derived from an EMBL/GenBank/DDBJ whole genome shotgun (WGS) entry which is preliminary data.</text>
</comment>
<dbReference type="SUPFAM" id="SSF57863">
    <property type="entry name" value="ArfGap/RecO-like zinc finger"/>
    <property type="match status" value="1"/>
</dbReference>